<dbReference type="SUPFAM" id="SSF53335">
    <property type="entry name" value="S-adenosyl-L-methionine-dependent methyltransferases"/>
    <property type="match status" value="1"/>
</dbReference>
<dbReference type="GO" id="GO:0032259">
    <property type="term" value="P:methylation"/>
    <property type="evidence" value="ECO:0007669"/>
    <property type="project" value="UniProtKB-KW"/>
</dbReference>
<dbReference type="InterPro" id="IPR026170">
    <property type="entry name" value="FAM173A/B"/>
</dbReference>
<gene>
    <name evidence="4" type="ORF">ENV17_02585</name>
</gene>
<dbReference type="Gene3D" id="3.40.50.150">
    <property type="entry name" value="Vaccinia Virus protein VP39"/>
    <property type="match status" value="1"/>
</dbReference>
<evidence type="ECO:0000256" key="2">
    <source>
        <dbReference type="ARBA" id="ARBA00022679"/>
    </source>
</evidence>
<dbReference type="AlphaFoldDB" id="A0A7C4F9I3"/>
<accession>A0A7C4F9I3</accession>
<keyword evidence="3" id="KW-0949">S-adenosyl-L-methionine</keyword>
<organism evidence="4">
    <name type="scientific">Thermofilum pendens</name>
    <dbReference type="NCBI Taxonomy" id="2269"/>
    <lineage>
        <taxon>Archaea</taxon>
        <taxon>Thermoproteota</taxon>
        <taxon>Thermoprotei</taxon>
        <taxon>Thermofilales</taxon>
        <taxon>Thermofilaceae</taxon>
        <taxon>Thermofilum</taxon>
    </lineage>
</organism>
<dbReference type="Pfam" id="PF02353">
    <property type="entry name" value="CMAS"/>
    <property type="match status" value="1"/>
</dbReference>
<dbReference type="PANTHER" id="PTHR13610">
    <property type="entry name" value="METHYLTRANSFERASE DOMAIN-CONTAINING PROTEIN"/>
    <property type="match status" value="1"/>
</dbReference>
<comment type="caution">
    <text evidence="4">The sequence shown here is derived from an EMBL/GenBank/DDBJ whole genome shotgun (WGS) entry which is preliminary data.</text>
</comment>
<proteinExistence type="predicted"/>
<keyword evidence="1 4" id="KW-0489">Methyltransferase</keyword>
<evidence type="ECO:0000256" key="3">
    <source>
        <dbReference type="ARBA" id="ARBA00022691"/>
    </source>
</evidence>
<dbReference type="CDD" id="cd02440">
    <property type="entry name" value="AdoMet_MTases"/>
    <property type="match status" value="1"/>
</dbReference>
<dbReference type="GO" id="GO:0016279">
    <property type="term" value="F:protein-lysine N-methyltransferase activity"/>
    <property type="evidence" value="ECO:0007669"/>
    <property type="project" value="InterPro"/>
</dbReference>
<evidence type="ECO:0000313" key="4">
    <source>
        <dbReference type="EMBL" id="HGI43260.1"/>
    </source>
</evidence>
<keyword evidence="2 4" id="KW-0808">Transferase</keyword>
<sequence>MPRAPPLEGRRGLRASPAIGSGIALEVCLEEAARLLAELPYLATPEHVAEKALELAGLKPGERLVDLGCGDGNVLVVAAEKFGAHAVGVELNPLLALRAAERARRVGVGDRVEVVVGDLYHFDCSRFEVVFCYPSPTASRRLAFKLLSECKPGCRIVVHGSPLEGLRPSEVLEVPGFKGQTHKVYLYLAGRWGQRVEGCDGAGVVAVRGRGERTVAPSA</sequence>
<dbReference type="InterPro" id="IPR029063">
    <property type="entry name" value="SAM-dependent_MTases_sf"/>
</dbReference>
<protein>
    <submittedName>
        <fullName evidence="4">Class I SAM-dependent methyltransferase</fullName>
    </submittedName>
</protein>
<reference evidence="4" key="1">
    <citation type="journal article" date="2020" name="mSystems">
        <title>Genome- and Community-Level Interaction Insights into Carbon Utilization and Element Cycling Functions of Hydrothermarchaeota in Hydrothermal Sediment.</title>
        <authorList>
            <person name="Zhou Z."/>
            <person name="Liu Y."/>
            <person name="Xu W."/>
            <person name="Pan J."/>
            <person name="Luo Z.H."/>
            <person name="Li M."/>
        </authorList>
    </citation>
    <scope>NUCLEOTIDE SEQUENCE [LARGE SCALE GENOMIC DNA]</scope>
    <source>
        <strain evidence="4">SpSt-735</strain>
    </source>
</reference>
<evidence type="ECO:0000256" key="1">
    <source>
        <dbReference type="ARBA" id="ARBA00022603"/>
    </source>
</evidence>
<dbReference type="EMBL" id="DTFI01000072">
    <property type="protein sequence ID" value="HGI43260.1"/>
    <property type="molecule type" value="Genomic_DNA"/>
</dbReference>
<dbReference type="PANTHER" id="PTHR13610:SF11">
    <property type="entry name" value="METHYLTRANSFERASE DOMAIN-CONTAINING PROTEIN"/>
    <property type="match status" value="1"/>
</dbReference>
<name>A0A7C4F9I3_THEPE</name>